<feature type="compositionally biased region" description="Basic and acidic residues" evidence="1">
    <location>
        <begin position="11"/>
        <end position="21"/>
    </location>
</feature>
<sequence length="115" mass="12502">MAPSIVAGTTAERRESMPDGEVDDRWRCERGILWRIADACNLCGRYRDRHGGACVVGRRDGRPSRRLVTQETGRGGSDANTLASLEAIAHLVHGVPDDIAHAAAHTLDGWVCQAR</sequence>
<proteinExistence type="predicted"/>
<organism evidence="2 3">
    <name type="scientific">Planobispora takensis</name>
    <dbReference type="NCBI Taxonomy" id="1367882"/>
    <lineage>
        <taxon>Bacteria</taxon>
        <taxon>Bacillati</taxon>
        <taxon>Actinomycetota</taxon>
        <taxon>Actinomycetes</taxon>
        <taxon>Streptosporangiales</taxon>
        <taxon>Streptosporangiaceae</taxon>
        <taxon>Planobispora</taxon>
    </lineage>
</organism>
<evidence type="ECO:0000313" key="3">
    <source>
        <dbReference type="Proteomes" id="UP000634476"/>
    </source>
</evidence>
<accession>A0A8J3TEW6</accession>
<name>A0A8J3TEW6_9ACTN</name>
<comment type="caution">
    <text evidence="2">The sequence shown here is derived from an EMBL/GenBank/DDBJ whole genome shotgun (WGS) entry which is preliminary data.</text>
</comment>
<gene>
    <name evidence="2" type="ORF">Pta02_80870</name>
</gene>
<dbReference type="RefSeq" id="WP_203880276.1">
    <property type="nucleotide sequence ID" value="NZ_BOOK01000094.1"/>
</dbReference>
<evidence type="ECO:0000256" key="1">
    <source>
        <dbReference type="SAM" id="MobiDB-lite"/>
    </source>
</evidence>
<protein>
    <submittedName>
        <fullName evidence="2">Uncharacterized protein</fullName>
    </submittedName>
</protein>
<keyword evidence="3" id="KW-1185">Reference proteome</keyword>
<dbReference type="Proteomes" id="UP000634476">
    <property type="component" value="Unassembled WGS sequence"/>
</dbReference>
<dbReference type="AlphaFoldDB" id="A0A8J3TEW6"/>
<dbReference type="EMBL" id="BOOK01000094">
    <property type="protein sequence ID" value="GII06079.1"/>
    <property type="molecule type" value="Genomic_DNA"/>
</dbReference>
<evidence type="ECO:0000313" key="2">
    <source>
        <dbReference type="EMBL" id="GII06079.1"/>
    </source>
</evidence>
<reference evidence="2" key="1">
    <citation type="submission" date="2021-01" db="EMBL/GenBank/DDBJ databases">
        <title>Whole genome shotgun sequence of Planobispora takensis NBRC 109077.</title>
        <authorList>
            <person name="Komaki H."/>
            <person name="Tamura T."/>
        </authorList>
    </citation>
    <scope>NUCLEOTIDE SEQUENCE</scope>
    <source>
        <strain evidence="2">NBRC 109077</strain>
    </source>
</reference>
<feature type="region of interest" description="Disordered" evidence="1">
    <location>
        <begin position="1"/>
        <end position="21"/>
    </location>
</feature>